<sequence>SPPTTPVQRKRTLDHSALNTPSNRPPSARPTRKRPAQTLHAPSGVTFAEMYTPSHMENVELRRGRESHGRIDGQTLAGKSTTKLSSSSPSPLPLASASVASSPYIMASSPIDLFGTLLPHRQSLYPTLSIESFSTIHNSQLFTRQQDLEEITAFVKMKGFTSISHVHQTLHKYPYQGSSVLSQEQRDDWVDGMPKLLRAIQTSRKRQEPCVRKAFHDSILSYAADLLKVELDAFLLYKDNRKQTDNIRNKAPSTPAFLRMPGADITPKFLDSNVLGECEKVFSGSHDNWEGIPLLWELITKLVAHPDRHGMVVMALSILCYAKNDNMRRVQSMVGMMLHHVGLPERVKTQLNQLGVSIGCTAINKAVAALSDAQRRRLLDVGSNIQEVPYIWVLNLRSVASGLERIVP</sequence>
<dbReference type="AlphaFoldDB" id="A0A232LV02"/>
<dbReference type="EMBL" id="NPHW01004390">
    <property type="protein sequence ID" value="OXV07985.1"/>
    <property type="molecule type" value="Genomic_DNA"/>
</dbReference>
<accession>A0A232LV02</accession>
<protein>
    <submittedName>
        <fullName evidence="2">Uncharacterized protein</fullName>
    </submittedName>
</protein>
<feature type="compositionally biased region" description="Basic and acidic residues" evidence="1">
    <location>
        <begin position="62"/>
        <end position="71"/>
    </location>
</feature>
<organism evidence="2 3">
    <name type="scientific">Elaphomyces granulatus</name>
    <dbReference type="NCBI Taxonomy" id="519963"/>
    <lineage>
        <taxon>Eukaryota</taxon>
        <taxon>Fungi</taxon>
        <taxon>Dikarya</taxon>
        <taxon>Ascomycota</taxon>
        <taxon>Pezizomycotina</taxon>
        <taxon>Eurotiomycetes</taxon>
        <taxon>Eurotiomycetidae</taxon>
        <taxon>Eurotiales</taxon>
        <taxon>Elaphomycetaceae</taxon>
        <taxon>Elaphomyces</taxon>
    </lineage>
</organism>
<feature type="region of interest" description="Disordered" evidence="1">
    <location>
        <begin position="62"/>
        <end position="92"/>
    </location>
</feature>
<feature type="non-terminal residue" evidence="2">
    <location>
        <position position="1"/>
    </location>
</feature>
<feature type="region of interest" description="Disordered" evidence="1">
    <location>
        <begin position="1"/>
        <end position="44"/>
    </location>
</feature>
<dbReference type="Proteomes" id="UP000243515">
    <property type="component" value="Unassembled WGS sequence"/>
</dbReference>
<gene>
    <name evidence="2" type="ORF">Egran_04248</name>
</gene>
<comment type="caution">
    <text evidence="2">The sequence shown here is derived from an EMBL/GenBank/DDBJ whole genome shotgun (WGS) entry which is preliminary data.</text>
</comment>
<evidence type="ECO:0000313" key="3">
    <source>
        <dbReference type="Proteomes" id="UP000243515"/>
    </source>
</evidence>
<proteinExistence type="predicted"/>
<keyword evidence="3" id="KW-1185">Reference proteome</keyword>
<evidence type="ECO:0000313" key="2">
    <source>
        <dbReference type="EMBL" id="OXV07985.1"/>
    </source>
</evidence>
<evidence type="ECO:0000256" key="1">
    <source>
        <dbReference type="SAM" id="MobiDB-lite"/>
    </source>
</evidence>
<dbReference type="OrthoDB" id="4743193at2759"/>
<name>A0A232LV02_9EURO</name>
<reference evidence="2 3" key="1">
    <citation type="journal article" date="2015" name="Environ. Microbiol.">
        <title>Metagenome sequence of Elaphomyces granulatus from sporocarp tissue reveals Ascomycota ectomycorrhizal fingerprints of genome expansion and a Proteobacteria-rich microbiome.</title>
        <authorList>
            <person name="Quandt C.A."/>
            <person name="Kohler A."/>
            <person name="Hesse C.N."/>
            <person name="Sharpton T.J."/>
            <person name="Martin F."/>
            <person name="Spatafora J.W."/>
        </authorList>
    </citation>
    <scope>NUCLEOTIDE SEQUENCE [LARGE SCALE GENOMIC DNA]</scope>
    <source>
        <strain evidence="2 3">OSC145934</strain>
    </source>
</reference>